<gene>
    <name evidence="2" type="ORF">C6I21_05930</name>
</gene>
<comment type="caution">
    <text evidence="2">The sequence shown here is derived from an EMBL/GenBank/DDBJ whole genome shotgun (WGS) entry which is preliminary data.</text>
</comment>
<accession>A0A2P6MJA8</accession>
<keyword evidence="1" id="KW-0812">Transmembrane</keyword>
<sequence length="129" mass="13607">MTNRRAKRTSFFLMAASMVSLILQDFTSITPIGLAASVVLFIGAGILESIYKTPPKKRSAAEWKQERNASAALVLVVSSTAAVCYAAGLEPTNMSTSIPIILAVGGMLSVAYHQYQGNQAASPENQGGI</sequence>
<dbReference type="AlphaFoldDB" id="A0A2P6MJA8"/>
<reference evidence="2 3" key="1">
    <citation type="submission" date="2018-03" db="EMBL/GenBank/DDBJ databases">
        <title>Bacillus urumqiensis sp. nov., a moderately haloalkaliphilic bacterium isolated from a salt lake.</title>
        <authorList>
            <person name="Zhao B."/>
            <person name="Liao Z."/>
        </authorList>
    </citation>
    <scope>NUCLEOTIDE SEQUENCE [LARGE SCALE GENOMIC DNA]</scope>
    <source>
        <strain evidence="2 3">BZ-SZ-XJ18</strain>
    </source>
</reference>
<evidence type="ECO:0000256" key="1">
    <source>
        <dbReference type="SAM" id="Phobius"/>
    </source>
</evidence>
<feature type="transmembrane region" description="Helical" evidence="1">
    <location>
        <begin position="94"/>
        <end position="112"/>
    </location>
</feature>
<evidence type="ECO:0008006" key="4">
    <source>
        <dbReference type="Google" id="ProtNLM"/>
    </source>
</evidence>
<name>A0A2P6MJA8_ALKUR</name>
<protein>
    <recommendedName>
        <fullName evidence="4">DUF2178 domain-containing protein</fullName>
    </recommendedName>
</protein>
<keyword evidence="1" id="KW-1133">Transmembrane helix</keyword>
<feature type="transmembrane region" description="Helical" evidence="1">
    <location>
        <begin position="32"/>
        <end position="51"/>
    </location>
</feature>
<feature type="transmembrane region" description="Helical" evidence="1">
    <location>
        <begin position="71"/>
        <end position="88"/>
    </location>
</feature>
<dbReference type="Proteomes" id="UP000243650">
    <property type="component" value="Unassembled WGS sequence"/>
</dbReference>
<keyword evidence="3" id="KW-1185">Reference proteome</keyword>
<feature type="transmembrane region" description="Helical" evidence="1">
    <location>
        <begin position="9"/>
        <end position="26"/>
    </location>
</feature>
<evidence type="ECO:0000313" key="2">
    <source>
        <dbReference type="EMBL" id="PRO66340.1"/>
    </source>
</evidence>
<dbReference type="EMBL" id="PVNS01000004">
    <property type="protein sequence ID" value="PRO66340.1"/>
    <property type="molecule type" value="Genomic_DNA"/>
</dbReference>
<evidence type="ECO:0000313" key="3">
    <source>
        <dbReference type="Proteomes" id="UP000243650"/>
    </source>
</evidence>
<keyword evidence="1" id="KW-0472">Membrane</keyword>
<dbReference type="RefSeq" id="WP_105958530.1">
    <property type="nucleotide sequence ID" value="NZ_PVNS01000004.1"/>
</dbReference>
<proteinExistence type="predicted"/>
<organism evidence="2 3">
    <name type="scientific">Alkalicoccus urumqiensis</name>
    <name type="common">Bacillus urumqiensis</name>
    <dbReference type="NCBI Taxonomy" id="1548213"/>
    <lineage>
        <taxon>Bacteria</taxon>
        <taxon>Bacillati</taxon>
        <taxon>Bacillota</taxon>
        <taxon>Bacilli</taxon>
        <taxon>Bacillales</taxon>
        <taxon>Bacillaceae</taxon>
        <taxon>Alkalicoccus</taxon>
    </lineage>
</organism>